<dbReference type="EMBL" id="JPOS01000039">
    <property type="protein sequence ID" value="KGE86922.1"/>
    <property type="molecule type" value="Genomic_DNA"/>
</dbReference>
<dbReference type="PANTHER" id="PTHR45655:SF13">
    <property type="entry name" value="SOLUBLE GUANYLATE CYCLASE GCY-32-RELATED"/>
    <property type="match status" value="1"/>
</dbReference>
<comment type="caution">
    <text evidence="2">The sequence shown here is derived from an EMBL/GenBank/DDBJ whole genome shotgun (WGS) entry which is preliminary data.</text>
</comment>
<dbReference type="Proteomes" id="UP000029736">
    <property type="component" value="Unassembled WGS sequence"/>
</dbReference>
<dbReference type="PANTHER" id="PTHR45655">
    <property type="entry name" value="GUANYLATE CYCLASE SOLUBLE SUBUNIT BETA-2"/>
    <property type="match status" value="1"/>
</dbReference>
<dbReference type="InterPro" id="IPR038158">
    <property type="entry name" value="H-NOX_domain_sf"/>
</dbReference>
<dbReference type="GO" id="GO:0020037">
    <property type="term" value="F:heme binding"/>
    <property type="evidence" value="ECO:0007669"/>
    <property type="project" value="InterPro"/>
</dbReference>
<reference evidence="2 3" key="1">
    <citation type="journal article" date="2014" name="Int. J. Syst. Evol. Microbiol.">
        <title>Phaeodactylibacter xiamenensis gen. nov., sp. nov., a member of the family Saprospiraceae isolated from the marine alga Phaeodactylum tricornutum.</title>
        <authorList>
            <person name="Chen Z.Jr."/>
            <person name="Lei X."/>
            <person name="Lai Q."/>
            <person name="Li Y."/>
            <person name="Zhang B."/>
            <person name="Zhang J."/>
            <person name="Zhang H."/>
            <person name="Yang L."/>
            <person name="Zheng W."/>
            <person name="Tian Y."/>
            <person name="Yu Z."/>
            <person name="Xu H.Jr."/>
            <person name="Zheng T."/>
        </authorList>
    </citation>
    <scope>NUCLEOTIDE SEQUENCE [LARGE SCALE GENOMIC DNA]</scope>
    <source>
        <strain evidence="2 3">KD52</strain>
    </source>
</reference>
<organism evidence="2 3">
    <name type="scientific">Phaeodactylibacter xiamenensis</name>
    <dbReference type="NCBI Taxonomy" id="1524460"/>
    <lineage>
        <taxon>Bacteria</taxon>
        <taxon>Pseudomonadati</taxon>
        <taxon>Bacteroidota</taxon>
        <taxon>Saprospiria</taxon>
        <taxon>Saprospirales</taxon>
        <taxon>Haliscomenobacteraceae</taxon>
        <taxon>Phaeodactylibacter</taxon>
    </lineage>
</organism>
<dbReference type="RefSeq" id="WP_044223478.1">
    <property type="nucleotide sequence ID" value="NZ_JBKAGJ010000009.1"/>
</dbReference>
<proteinExistence type="predicted"/>
<accession>A0A098S738</accession>
<evidence type="ECO:0000313" key="3">
    <source>
        <dbReference type="Proteomes" id="UP000029736"/>
    </source>
</evidence>
<dbReference type="AlphaFoldDB" id="A0A098S738"/>
<name>A0A098S738_9BACT</name>
<gene>
    <name evidence="2" type="ORF">IX84_17875</name>
</gene>
<dbReference type="STRING" id="1524460.IX84_17875"/>
<dbReference type="Gene3D" id="3.90.1520.10">
    <property type="entry name" value="H-NOX domain"/>
    <property type="match status" value="1"/>
</dbReference>
<dbReference type="SUPFAM" id="SSF111126">
    <property type="entry name" value="Ligand-binding domain in the NO signalling and Golgi transport"/>
    <property type="match status" value="1"/>
</dbReference>
<dbReference type="InterPro" id="IPR024096">
    <property type="entry name" value="NO_sig/Golgi_transp_ligand-bd"/>
</dbReference>
<dbReference type="Pfam" id="PF07700">
    <property type="entry name" value="HNOB"/>
    <property type="match status" value="1"/>
</dbReference>
<dbReference type="OrthoDB" id="981203at2"/>
<evidence type="ECO:0000259" key="1">
    <source>
        <dbReference type="Pfam" id="PF07700"/>
    </source>
</evidence>
<protein>
    <recommendedName>
        <fullName evidence="1">Heme NO-binding domain-containing protein</fullName>
    </recommendedName>
</protein>
<keyword evidence="3" id="KW-1185">Reference proteome</keyword>
<sequence length="182" mass="21031">MYGLVNKVIKDAIFQRYGETAWQAICKRIKLEDDIFVNLEPYPDELTHRMVAEAASYTGQSIPDMLMEFGRHWIEYNAVHGYGDMLKLAGKDLYTFLSNLDHMHAGMSHVFPELRPPSFRCERLGENQLKLYYRSERQGLQAFVVGMVQGLGEYFDTPLEVKHTGPCEKESICEEFIIDIKV</sequence>
<dbReference type="InterPro" id="IPR011644">
    <property type="entry name" value="Heme_NO-bd"/>
</dbReference>
<evidence type="ECO:0000313" key="2">
    <source>
        <dbReference type="EMBL" id="KGE86922.1"/>
    </source>
</evidence>
<feature type="domain" description="Heme NO-binding" evidence="1">
    <location>
        <begin position="2"/>
        <end position="163"/>
    </location>
</feature>